<dbReference type="AlphaFoldDB" id="F5Z0Z0"/>
<proteinExistence type="predicted"/>
<organism evidence="3 4">
    <name type="scientific">Mycolicibacter sinensis (strain JDM601)</name>
    <name type="common">Mycobacterium sinense</name>
    <dbReference type="NCBI Taxonomy" id="875328"/>
    <lineage>
        <taxon>Bacteria</taxon>
        <taxon>Bacillati</taxon>
        <taxon>Actinomycetota</taxon>
        <taxon>Actinomycetes</taxon>
        <taxon>Mycobacteriales</taxon>
        <taxon>Mycobacteriaceae</taxon>
        <taxon>Mycolicibacter</taxon>
    </lineage>
</organism>
<feature type="region of interest" description="Disordered" evidence="1">
    <location>
        <begin position="97"/>
        <end position="127"/>
    </location>
</feature>
<sequence length="215" mass="22366">MLMVGRNIADRFGHPGQSPEVTDRVLLGVCAAIWLALLGMSVAATVALVDLGRGFDQPTESSHTGLLYIVIGVSALVILAAIPVLLRARQAGPARRSAGFAPPAAAGPRPRPGAPLPQRGFDAPGRRSAATRPALLPNQAQVDRVLLRGVTVLGSAFGGALTMVAAATYLMAVGKDTGSWVCYGLAGAITLAMPVIPWLYLRRLGEVLELPSRFG</sequence>
<keyword evidence="2" id="KW-0472">Membrane</keyword>
<feature type="compositionally biased region" description="Low complexity" evidence="1">
    <location>
        <begin position="97"/>
        <end position="108"/>
    </location>
</feature>
<dbReference type="EMBL" id="CP002329">
    <property type="protein sequence ID" value="AEF35705.1"/>
    <property type="molecule type" value="Genomic_DNA"/>
</dbReference>
<evidence type="ECO:0000313" key="4">
    <source>
        <dbReference type="Proteomes" id="UP000009224"/>
    </source>
</evidence>
<evidence type="ECO:0000256" key="1">
    <source>
        <dbReference type="SAM" id="MobiDB-lite"/>
    </source>
</evidence>
<feature type="transmembrane region" description="Helical" evidence="2">
    <location>
        <begin position="178"/>
        <end position="201"/>
    </location>
</feature>
<dbReference type="eggNOG" id="ENOG50316TG">
    <property type="taxonomic scope" value="Bacteria"/>
</dbReference>
<dbReference type="InterPro" id="IPR024381">
    <property type="entry name" value="DUF2561"/>
</dbReference>
<dbReference type="Pfam" id="PF10812">
    <property type="entry name" value="DUF2561"/>
    <property type="match status" value="1"/>
</dbReference>
<feature type="transmembrane region" description="Helical" evidence="2">
    <location>
        <begin position="66"/>
        <end position="86"/>
    </location>
</feature>
<dbReference type="HOGENOM" id="CLU_112435_0_0_11"/>
<feature type="transmembrane region" description="Helical" evidence="2">
    <location>
        <begin position="145"/>
        <end position="172"/>
    </location>
</feature>
<name>F5Z0Z0_MYCSD</name>
<evidence type="ECO:0000313" key="3">
    <source>
        <dbReference type="EMBL" id="AEF35705.1"/>
    </source>
</evidence>
<accession>F5Z0Z0</accession>
<protein>
    <submittedName>
        <fullName evidence="3">Transmembrane protein</fullName>
    </submittedName>
</protein>
<keyword evidence="4" id="KW-1185">Reference proteome</keyword>
<keyword evidence="2" id="KW-1133">Transmembrane helix</keyword>
<keyword evidence="2 3" id="KW-0812">Transmembrane</keyword>
<gene>
    <name evidence="3" type="ordered locus">JDM601_1705</name>
</gene>
<dbReference type="KEGG" id="mjd:JDM601_1705"/>
<reference evidence="3 4" key="1">
    <citation type="journal article" date="2011" name="J. Bacteriol.">
        <title>Complete genome sequence of a novel clinical isolate, the nontuberculous Mycobacterium strain JDM601.</title>
        <authorList>
            <person name="Zhang Z.Y."/>
            <person name="Sun Z.Q."/>
            <person name="Wang Z.L."/>
            <person name="Wen Z.L."/>
            <person name="Sun Q.W."/>
            <person name="Zhu Z.Q."/>
            <person name="Song Y.Z."/>
            <person name="Zhao J.W."/>
            <person name="Wang H.H."/>
            <person name="Zhang S.L."/>
            <person name="Guo X.K."/>
        </authorList>
    </citation>
    <scope>NUCLEOTIDE SEQUENCE [LARGE SCALE GENOMIC DNA]</scope>
    <source>
        <strain evidence="3 4">JDM601</strain>
    </source>
</reference>
<dbReference type="STRING" id="875328.JDM601_1705"/>
<evidence type="ECO:0000256" key="2">
    <source>
        <dbReference type="SAM" id="Phobius"/>
    </source>
</evidence>
<feature type="transmembrane region" description="Helical" evidence="2">
    <location>
        <begin position="25"/>
        <end position="46"/>
    </location>
</feature>
<dbReference type="Proteomes" id="UP000009224">
    <property type="component" value="Chromosome"/>
</dbReference>